<reference evidence="5 6" key="1">
    <citation type="submission" date="2024-02" db="EMBL/GenBank/DDBJ databases">
        <authorList>
            <person name="Chen Y."/>
            <person name="Shah S."/>
            <person name="Dougan E. K."/>
            <person name="Thang M."/>
            <person name="Chan C."/>
        </authorList>
    </citation>
    <scope>NUCLEOTIDE SEQUENCE [LARGE SCALE GENOMIC DNA]</scope>
</reference>
<keyword evidence="5" id="KW-0812">Transmembrane</keyword>
<dbReference type="InterPro" id="IPR001314">
    <property type="entry name" value="Peptidase_S1A"/>
</dbReference>
<dbReference type="SMART" id="SM00020">
    <property type="entry name" value="Tryp_SPc"/>
    <property type="match status" value="1"/>
</dbReference>
<dbReference type="Proteomes" id="UP001642464">
    <property type="component" value="Unassembled WGS sequence"/>
</dbReference>
<dbReference type="EMBL" id="CAXAMM010044395">
    <property type="protein sequence ID" value="CAK9114528.1"/>
    <property type="molecule type" value="Genomic_DNA"/>
</dbReference>
<comment type="caution">
    <text evidence="5">The sequence shown here is derived from an EMBL/GenBank/DDBJ whole genome shotgun (WGS) entry which is preliminary data.</text>
</comment>
<feature type="signal peptide" evidence="3">
    <location>
        <begin position="1"/>
        <end position="18"/>
    </location>
</feature>
<sequence>MSRLHYLLLIATWAGADAADLLQGRQYTQCGVLGRARRPKGDGKRIVHGEDSDQCVWRWQVSLSSTSDGQFCGGTLISPEWVLTAAHCVWGVRSTCEVQNLRIGAGAWHRREQIPGDRKVAVQRRVVKIFTHPLYQNNVAHDYDFALMKLDKPVPINHCIGVACLPRDLDTPGANCNITGWGTLNSSGPTPDLLQEAPVSLLSNEVCEQNYTETIAGSMLCARGHSRTGITDTCQGDSGGPLVCQEKVKGMRGKRFVLRGVTSWGQGCAYEGFPGVYGRVVTVLSWINDAMQGKIRKAHAVDDSEDDYSNVDFRGAMWSVLRGPCSVDAAHCLLSPNYPNSYGDNQQCKVAVNAAAAVPIEVVSFSTEIGFDKLYVDCKAYHGSRGPEGVVPTNSLFWSSDASVVDAGWRLCPRNETTTTTSTTTFYA</sequence>
<proteinExistence type="predicted"/>
<dbReference type="InterPro" id="IPR001254">
    <property type="entry name" value="Trypsin_dom"/>
</dbReference>
<keyword evidence="5" id="KW-0472">Membrane</keyword>
<accession>A0ABP0SQH1</accession>
<keyword evidence="1" id="KW-1015">Disulfide bond</keyword>
<evidence type="ECO:0000313" key="6">
    <source>
        <dbReference type="Proteomes" id="UP001642464"/>
    </source>
</evidence>
<keyword evidence="2" id="KW-0720">Serine protease</keyword>
<keyword evidence="2 5" id="KW-0645">Protease</keyword>
<feature type="chain" id="PRO_5045076553" evidence="3">
    <location>
        <begin position="19"/>
        <end position="428"/>
    </location>
</feature>
<evidence type="ECO:0000256" key="3">
    <source>
        <dbReference type="SAM" id="SignalP"/>
    </source>
</evidence>
<dbReference type="Gene3D" id="2.40.10.10">
    <property type="entry name" value="Trypsin-like serine proteases"/>
    <property type="match status" value="1"/>
</dbReference>
<dbReference type="SUPFAM" id="SSF50494">
    <property type="entry name" value="Trypsin-like serine proteases"/>
    <property type="match status" value="1"/>
</dbReference>
<organism evidence="5 6">
    <name type="scientific">Durusdinium trenchii</name>
    <dbReference type="NCBI Taxonomy" id="1381693"/>
    <lineage>
        <taxon>Eukaryota</taxon>
        <taxon>Sar</taxon>
        <taxon>Alveolata</taxon>
        <taxon>Dinophyceae</taxon>
        <taxon>Suessiales</taxon>
        <taxon>Symbiodiniaceae</taxon>
        <taxon>Durusdinium</taxon>
    </lineage>
</organism>
<evidence type="ECO:0000313" key="5">
    <source>
        <dbReference type="EMBL" id="CAK9114528.1"/>
    </source>
</evidence>
<dbReference type="PRINTS" id="PR00722">
    <property type="entry name" value="CHYMOTRYPSIN"/>
</dbReference>
<dbReference type="PROSITE" id="PS00134">
    <property type="entry name" value="TRYPSIN_HIS"/>
    <property type="match status" value="1"/>
</dbReference>
<dbReference type="PANTHER" id="PTHR24252:SF7">
    <property type="entry name" value="HYALIN"/>
    <property type="match status" value="1"/>
</dbReference>
<keyword evidence="2" id="KW-0378">Hydrolase</keyword>
<evidence type="ECO:0000259" key="4">
    <source>
        <dbReference type="PROSITE" id="PS50240"/>
    </source>
</evidence>
<evidence type="ECO:0000256" key="1">
    <source>
        <dbReference type="ARBA" id="ARBA00023157"/>
    </source>
</evidence>
<dbReference type="PROSITE" id="PS50240">
    <property type="entry name" value="TRYPSIN_DOM"/>
    <property type="match status" value="1"/>
</dbReference>
<dbReference type="GO" id="GO:0006508">
    <property type="term" value="P:proteolysis"/>
    <property type="evidence" value="ECO:0007669"/>
    <property type="project" value="UniProtKB-KW"/>
</dbReference>
<dbReference type="InterPro" id="IPR043504">
    <property type="entry name" value="Peptidase_S1_PA_chymotrypsin"/>
</dbReference>
<dbReference type="PROSITE" id="PS00135">
    <property type="entry name" value="TRYPSIN_SER"/>
    <property type="match status" value="1"/>
</dbReference>
<dbReference type="CDD" id="cd00190">
    <property type="entry name" value="Tryp_SPc"/>
    <property type="match status" value="1"/>
</dbReference>
<dbReference type="GO" id="GO:0008233">
    <property type="term" value="F:peptidase activity"/>
    <property type="evidence" value="ECO:0007669"/>
    <property type="project" value="UniProtKB-KW"/>
</dbReference>
<dbReference type="InterPro" id="IPR033116">
    <property type="entry name" value="TRYPSIN_SER"/>
</dbReference>
<evidence type="ECO:0000256" key="2">
    <source>
        <dbReference type="RuleBase" id="RU363034"/>
    </source>
</evidence>
<name>A0ABP0SQH1_9DINO</name>
<feature type="domain" description="Peptidase S1" evidence="4">
    <location>
        <begin position="46"/>
        <end position="292"/>
    </location>
</feature>
<keyword evidence="3" id="KW-0732">Signal</keyword>
<dbReference type="InterPro" id="IPR018114">
    <property type="entry name" value="TRYPSIN_HIS"/>
</dbReference>
<dbReference type="Pfam" id="PF00089">
    <property type="entry name" value="Trypsin"/>
    <property type="match status" value="1"/>
</dbReference>
<gene>
    <name evidence="5" type="ORF">SCF082_LOCUS53044</name>
</gene>
<protein>
    <submittedName>
        <fullName evidence="5">Transmembrane protease serine 6 (Matriptase-2)</fullName>
    </submittedName>
</protein>
<keyword evidence="6" id="KW-1185">Reference proteome</keyword>
<dbReference type="PANTHER" id="PTHR24252">
    <property type="entry name" value="ACROSIN-RELATED"/>
    <property type="match status" value="1"/>
</dbReference>
<dbReference type="InterPro" id="IPR009003">
    <property type="entry name" value="Peptidase_S1_PA"/>
</dbReference>